<protein>
    <submittedName>
        <fullName evidence="1">Uncharacterized protein</fullName>
    </submittedName>
</protein>
<accession>A0A2P2PG12</accession>
<proteinExistence type="predicted"/>
<dbReference type="AlphaFoldDB" id="A0A2P2PG12"/>
<reference evidence="1" key="1">
    <citation type="submission" date="2018-02" db="EMBL/GenBank/DDBJ databases">
        <title>Rhizophora mucronata_Transcriptome.</title>
        <authorList>
            <person name="Meera S.P."/>
            <person name="Sreeshan A."/>
            <person name="Augustine A."/>
        </authorList>
    </citation>
    <scope>NUCLEOTIDE SEQUENCE</scope>
    <source>
        <tissue evidence="1">Leaf</tissue>
    </source>
</reference>
<dbReference type="EMBL" id="GGEC01073171">
    <property type="protein sequence ID" value="MBX53655.1"/>
    <property type="molecule type" value="Transcribed_RNA"/>
</dbReference>
<name>A0A2P2PG12_RHIMU</name>
<sequence>MGLFLLDLRHCSAGLCGLFGFVL</sequence>
<evidence type="ECO:0000313" key="1">
    <source>
        <dbReference type="EMBL" id="MBX53655.1"/>
    </source>
</evidence>
<organism evidence="1">
    <name type="scientific">Rhizophora mucronata</name>
    <name type="common">Asiatic mangrove</name>
    <dbReference type="NCBI Taxonomy" id="61149"/>
    <lineage>
        <taxon>Eukaryota</taxon>
        <taxon>Viridiplantae</taxon>
        <taxon>Streptophyta</taxon>
        <taxon>Embryophyta</taxon>
        <taxon>Tracheophyta</taxon>
        <taxon>Spermatophyta</taxon>
        <taxon>Magnoliopsida</taxon>
        <taxon>eudicotyledons</taxon>
        <taxon>Gunneridae</taxon>
        <taxon>Pentapetalae</taxon>
        <taxon>rosids</taxon>
        <taxon>fabids</taxon>
        <taxon>Malpighiales</taxon>
        <taxon>Rhizophoraceae</taxon>
        <taxon>Rhizophora</taxon>
    </lineage>
</organism>